<dbReference type="PANTHER" id="PTHR43441:SF10">
    <property type="entry name" value="ACETYLTRANSFERASE"/>
    <property type="match status" value="1"/>
</dbReference>
<evidence type="ECO:0000313" key="2">
    <source>
        <dbReference type="EMBL" id="SDN84707.1"/>
    </source>
</evidence>
<accession>A0A1H0EQH4</accession>
<dbReference type="Gene3D" id="3.40.630.30">
    <property type="match status" value="1"/>
</dbReference>
<dbReference type="InterPro" id="IPR000182">
    <property type="entry name" value="GNAT_dom"/>
</dbReference>
<reference evidence="3" key="1">
    <citation type="submission" date="2016-10" db="EMBL/GenBank/DDBJ databases">
        <authorList>
            <person name="Varghese N."/>
            <person name="Submissions S."/>
        </authorList>
    </citation>
    <scope>NUCLEOTIDE SEQUENCE [LARGE SCALE GENOMIC DNA]</scope>
    <source>
        <strain evidence="3">CGMCC 4.6609</strain>
    </source>
</reference>
<dbReference type="InterPro" id="IPR051908">
    <property type="entry name" value="Ribosomal_N-acetyltransferase"/>
</dbReference>
<dbReference type="STRING" id="641025.SAMN05421507_101481"/>
<dbReference type="PANTHER" id="PTHR43441">
    <property type="entry name" value="RIBOSOMAL-PROTEIN-SERINE ACETYLTRANSFERASE"/>
    <property type="match status" value="1"/>
</dbReference>
<dbReference type="InterPro" id="IPR016181">
    <property type="entry name" value="Acyl_CoA_acyltransferase"/>
</dbReference>
<dbReference type="EMBL" id="FNIX01000001">
    <property type="protein sequence ID" value="SDN84707.1"/>
    <property type="molecule type" value="Genomic_DNA"/>
</dbReference>
<keyword evidence="3" id="KW-1185">Reference proteome</keyword>
<dbReference type="Pfam" id="PF13302">
    <property type="entry name" value="Acetyltransf_3"/>
    <property type="match status" value="1"/>
</dbReference>
<protein>
    <submittedName>
        <fullName evidence="2">Protein N-acetyltransferase, RimJ/RimL family</fullName>
    </submittedName>
</protein>
<evidence type="ECO:0000313" key="3">
    <source>
        <dbReference type="Proteomes" id="UP000199691"/>
    </source>
</evidence>
<sequence length="188" mass="21254">MEPVEINAGEYYLRAFRHDDRVDDVPAIVEAFADEETNRYLGNLEITGPGAAEIYVQFLTTSWKHDHRWSWAVCDATTAELLAGIVVRDIDLKTGVGEVMCWSQPRHRGKGVLPTALNSILGWVYGGAGLHRIAYRHAASNKASQRVAEKCGFTLEGRLREETIVDEQREDQLLWSRLATDPYPEQLR</sequence>
<proteinExistence type="predicted"/>
<dbReference type="GO" id="GO:0008999">
    <property type="term" value="F:protein-N-terminal-alanine acetyltransferase activity"/>
    <property type="evidence" value="ECO:0007669"/>
    <property type="project" value="TreeGrafter"/>
</dbReference>
<organism evidence="2 3">
    <name type="scientific">Lentzea jiangxiensis</name>
    <dbReference type="NCBI Taxonomy" id="641025"/>
    <lineage>
        <taxon>Bacteria</taxon>
        <taxon>Bacillati</taxon>
        <taxon>Actinomycetota</taxon>
        <taxon>Actinomycetes</taxon>
        <taxon>Pseudonocardiales</taxon>
        <taxon>Pseudonocardiaceae</taxon>
        <taxon>Lentzea</taxon>
    </lineage>
</organism>
<evidence type="ECO:0000259" key="1">
    <source>
        <dbReference type="Pfam" id="PF13302"/>
    </source>
</evidence>
<feature type="domain" description="N-acetyltransferase" evidence="1">
    <location>
        <begin position="22"/>
        <end position="154"/>
    </location>
</feature>
<dbReference type="GO" id="GO:1990189">
    <property type="term" value="F:protein N-terminal-serine acetyltransferase activity"/>
    <property type="evidence" value="ECO:0007669"/>
    <property type="project" value="TreeGrafter"/>
</dbReference>
<keyword evidence="2" id="KW-0808">Transferase</keyword>
<name>A0A1H0EQH4_9PSEU</name>
<dbReference type="AlphaFoldDB" id="A0A1H0EQH4"/>
<dbReference type="SUPFAM" id="SSF55729">
    <property type="entry name" value="Acyl-CoA N-acyltransferases (Nat)"/>
    <property type="match status" value="1"/>
</dbReference>
<dbReference type="Proteomes" id="UP000199691">
    <property type="component" value="Unassembled WGS sequence"/>
</dbReference>
<dbReference type="GO" id="GO:0005737">
    <property type="term" value="C:cytoplasm"/>
    <property type="evidence" value="ECO:0007669"/>
    <property type="project" value="TreeGrafter"/>
</dbReference>
<gene>
    <name evidence="2" type="ORF">SAMN05421507_101481</name>
</gene>
<dbReference type="RefSeq" id="WP_176959537.1">
    <property type="nucleotide sequence ID" value="NZ_FNIX01000001.1"/>
</dbReference>